<name>A0A139SR07_9BACT</name>
<protein>
    <recommendedName>
        <fullName evidence="5">Peptidyl-prolyl cis-trans isomerase</fullName>
        <shortName evidence="5">PPIase</shortName>
        <ecNumber evidence="5">5.2.1.8</ecNumber>
    </recommendedName>
</protein>
<evidence type="ECO:0000259" key="6">
    <source>
        <dbReference type="PROSITE" id="PS50072"/>
    </source>
</evidence>
<dbReference type="RefSeq" id="WP_068629156.1">
    <property type="nucleotide sequence ID" value="NZ_LSZQ01000026.1"/>
</dbReference>
<keyword evidence="4 5" id="KW-0413">Isomerase</keyword>
<evidence type="ECO:0000256" key="4">
    <source>
        <dbReference type="ARBA" id="ARBA00023235"/>
    </source>
</evidence>
<dbReference type="CDD" id="cd00317">
    <property type="entry name" value="cyclophilin"/>
    <property type="match status" value="1"/>
</dbReference>
<dbReference type="GO" id="GO:0006457">
    <property type="term" value="P:protein folding"/>
    <property type="evidence" value="ECO:0007669"/>
    <property type="project" value="InterPro"/>
</dbReference>
<dbReference type="GO" id="GO:0003755">
    <property type="term" value="F:peptidyl-prolyl cis-trans isomerase activity"/>
    <property type="evidence" value="ECO:0007669"/>
    <property type="project" value="UniProtKB-UniRule"/>
</dbReference>
<keyword evidence="3 5" id="KW-0697">Rotamase</keyword>
<dbReference type="PANTHER" id="PTHR45625:SF4">
    <property type="entry name" value="PEPTIDYLPROLYL ISOMERASE DOMAIN AND WD REPEAT-CONTAINING PROTEIN 1"/>
    <property type="match status" value="1"/>
</dbReference>
<dbReference type="EC" id="5.2.1.8" evidence="5"/>
<dbReference type="SUPFAM" id="SSF50891">
    <property type="entry name" value="Cyclophilin-like"/>
    <property type="match status" value="1"/>
</dbReference>
<dbReference type="PROSITE" id="PS00170">
    <property type="entry name" value="CSA_PPIASE_1"/>
    <property type="match status" value="1"/>
</dbReference>
<dbReference type="Gene3D" id="2.40.100.10">
    <property type="entry name" value="Cyclophilin-like"/>
    <property type="match status" value="1"/>
</dbReference>
<keyword evidence="8" id="KW-1185">Reference proteome</keyword>
<dbReference type="PANTHER" id="PTHR45625">
    <property type="entry name" value="PEPTIDYL-PROLYL CIS-TRANS ISOMERASE-RELATED"/>
    <property type="match status" value="1"/>
</dbReference>
<comment type="catalytic activity">
    <reaction evidence="5">
        <text>[protein]-peptidylproline (omega=180) = [protein]-peptidylproline (omega=0)</text>
        <dbReference type="Rhea" id="RHEA:16237"/>
        <dbReference type="Rhea" id="RHEA-COMP:10747"/>
        <dbReference type="Rhea" id="RHEA-COMP:10748"/>
        <dbReference type="ChEBI" id="CHEBI:83833"/>
        <dbReference type="ChEBI" id="CHEBI:83834"/>
        <dbReference type="EC" id="5.2.1.8"/>
    </reaction>
</comment>
<comment type="similarity">
    <text evidence="2 5">Belongs to the cyclophilin-type PPIase family.</text>
</comment>
<dbReference type="PIRSF" id="PIRSF001467">
    <property type="entry name" value="Peptidylpro_ismrse"/>
    <property type="match status" value="1"/>
</dbReference>
<dbReference type="InterPro" id="IPR029000">
    <property type="entry name" value="Cyclophilin-like_dom_sf"/>
</dbReference>
<dbReference type="EMBL" id="LSZQ01000026">
    <property type="protein sequence ID" value="KXU36967.1"/>
    <property type="molecule type" value="Genomic_DNA"/>
</dbReference>
<dbReference type="InterPro" id="IPR002130">
    <property type="entry name" value="Cyclophilin-type_PPIase_dom"/>
</dbReference>
<reference evidence="8" key="1">
    <citation type="submission" date="2016-02" db="EMBL/GenBank/DDBJ databases">
        <authorList>
            <person name="Sanders J.G."/>
            <person name="Lin J.Y."/>
            <person name="Wertz J.T."/>
            <person name="Russell J.A."/>
            <person name="Moreau C.S."/>
            <person name="Powell S."/>
        </authorList>
    </citation>
    <scope>NUCLEOTIDE SEQUENCE [LARGE SCALE GENOMIC DNA]</scope>
    <source>
        <strain evidence="8">CAG34</strain>
    </source>
</reference>
<dbReference type="STRING" id="1548207.AXK11_03110"/>
<dbReference type="InterPro" id="IPR020892">
    <property type="entry name" value="Cyclophilin-type_PPIase_CS"/>
</dbReference>
<dbReference type="OrthoDB" id="9807797at2"/>
<dbReference type="AlphaFoldDB" id="A0A139SR07"/>
<evidence type="ECO:0000256" key="3">
    <source>
        <dbReference type="ARBA" id="ARBA00023110"/>
    </source>
</evidence>
<organism evidence="7 8">
    <name type="scientific">Cephaloticoccus primus</name>
    <dbReference type="NCBI Taxonomy" id="1548207"/>
    <lineage>
        <taxon>Bacteria</taxon>
        <taxon>Pseudomonadati</taxon>
        <taxon>Verrucomicrobiota</taxon>
        <taxon>Opitutia</taxon>
        <taxon>Opitutales</taxon>
        <taxon>Opitutaceae</taxon>
        <taxon>Cephaloticoccus</taxon>
    </lineage>
</organism>
<dbReference type="PROSITE" id="PS50072">
    <property type="entry name" value="CSA_PPIASE_2"/>
    <property type="match status" value="1"/>
</dbReference>
<evidence type="ECO:0000256" key="2">
    <source>
        <dbReference type="ARBA" id="ARBA00007365"/>
    </source>
</evidence>
<gene>
    <name evidence="7" type="ORF">AXK11_03110</name>
</gene>
<proteinExistence type="inferred from homology"/>
<sequence length="170" mass="18135">MSTTEQAIIKTSYGDMTLNFWADVAPKTVENFKKLAREGFYNGTAFHRIIKGFMIQGGCPNTKAGQSGMPGTGGPGYQIAAEFNTRPHVRGVISMARSAHPDSAGSQFFIVHGDARFLDNQYTAFGELVAGDEVLEQIATVPTQHGGGGEKSTPIDRVEVTSIEIVPAAA</sequence>
<dbReference type="Pfam" id="PF00160">
    <property type="entry name" value="Pro_isomerase"/>
    <property type="match status" value="1"/>
</dbReference>
<comment type="caution">
    <text evidence="7">The sequence shown here is derived from an EMBL/GenBank/DDBJ whole genome shotgun (WGS) entry which is preliminary data.</text>
</comment>
<dbReference type="Proteomes" id="UP000070058">
    <property type="component" value="Unassembled WGS sequence"/>
</dbReference>
<accession>A0A139SR07</accession>
<evidence type="ECO:0000313" key="8">
    <source>
        <dbReference type="Proteomes" id="UP000070058"/>
    </source>
</evidence>
<dbReference type="InterPro" id="IPR024936">
    <property type="entry name" value="Cyclophilin-type_PPIase"/>
</dbReference>
<evidence type="ECO:0000256" key="1">
    <source>
        <dbReference type="ARBA" id="ARBA00002388"/>
    </source>
</evidence>
<evidence type="ECO:0000313" key="7">
    <source>
        <dbReference type="EMBL" id="KXU36967.1"/>
    </source>
</evidence>
<feature type="domain" description="PPIase cyclophilin-type" evidence="6">
    <location>
        <begin position="3"/>
        <end position="165"/>
    </location>
</feature>
<dbReference type="InterPro" id="IPR044666">
    <property type="entry name" value="Cyclophilin_A-like"/>
</dbReference>
<comment type="function">
    <text evidence="1 5">PPIases accelerate the folding of proteins. It catalyzes the cis-trans isomerization of proline imidic peptide bonds in oligopeptides.</text>
</comment>
<evidence type="ECO:0000256" key="5">
    <source>
        <dbReference type="RuleBase" id="RU363019"/>
    </source>
</evidence>
<dbReference type="PRINTS" id="PR00153">
    <property type="entry name" value="CSAPPISMRASE"/>
</dbReference>